<dbReference type="InterPro" id="IPR039143">
    <property type="entry name" value="GNPNAT1-like"/>
</dbReference>
<dbReference type="Gene3D" id="3.40.630.30">
    <property type="match status" value="1"/>
</dbReference>
<dbReference type="CDD" id="cd04301">
    <property type="entry name" value="NAT_SF"/>
    <property type="match status" value="1"/>
</dbReference>
<organism evidence="2 5">
    <name type="scientific">Peronospora belbahrii</name>
    <dbReference type="NCBI Taxonomy" id="622444"/>
    <lineage>
        <taxon>Eukaryota</taxon>
        <taxon>Sar</taxon>
        <taxon>Stramenopiles</taxon>
        <taxon>Oomycota</taxon>
        <taxon>Peronosporomycetes</taxon>
        <taxon>Peronosporales</taxon>
        <taxon>Peronosporaceae</taxon>
        <taxon>Peronospora</taxon>
    </lineage>
</organism>
<reference evidence="2 4" key="1">
    <citation type="submission" date="2021-11" db="EMBL/GenBank/DDBJ databases">
        <authorList>
            <person name="Islam A."/>
            <person name="Islam S."/>
            <person name="Flora M.S."/>
            <person name="Rahman M."/>
            <person name="Ziaur R.M."/>
            <person name="Epstein J.H."/>
            <person name="Hassan M."/>
            <person name="Klassen M."/>
            <person name="Woodard K."/>
            <person name="Webb A."/>
            <person name="Webby R.J."/>
            <person name="El Zowalaty M.E."/>
        </authorList>
    </citation>
    <scope>NUCLEOTIDE SEQUENCE</scope>
    <source>
        <strain evidence="3">Pbs1</strain>
        <strain evidence="2">Pbs3</strain>
    </source>
</reference>
<dbReference type="Proteomes" id="UP001158986">
    <property type="component" value="Unassembled WGS sequence"/>
</dbReference>
<evidence type="ECO:0000313" key="3">
    <source>
        <dbReference type="EMBL" id="CAH0513382.1"/>
    </source>
</evidence>
<dbReference type="Pfam" id="PF13673">
    <property type="entry name" value="Acetyltransf_10"/>
    <property type="match status" value="1"/>
</dbReference>
<evidence type="ECO:0000313" key="2">
    <source>
        <dbReference type="EMBL" id="CAH0473305.1"/>
    </source>
</evidence>
<gene>
    <name evidence="3" type="ORF">PBS001_LOCUS197</name>
    <name evidence="2" type="ORF">PBS003_LOCUS210</name>
</gene>
<dbReference type="PROSITE" id="PS51186">
    <property type="entry name" value="GNAT"/>
    <property type="match status" value="1"/>
</dbReference>
<protein>
    <recommendedName>
        <fullName evidence="1">N-acetyltransferase domain-containing protein</fullName>
    </recommendedName>
</protein>
<dbReference type="EMBL" id="CAKKTJ010000038">
    <property type="protein sequence ID" value="CAH0473305.1"/>
    <property type="molecule type" value="Genomic_DNA"/>
</dbReference>
<dbReference type="InterPro" id="IPR016181">
    <property type="entry name" value="Acyl_CoA_acyltransferase"/>
</dbReference>
<dbReference type="PANTHER" id="PTHR13355">
    <property type="entry name" value="GLUCOSAMINE 6-PHOSPHATE N-ACETYLTRANSFERASE"/>
    <property type="match status" value="1"/>
</dbReference>
<feature type="domain" description="N-acetyltransferase" evidence="1">
    <location>
        <begin position="1"/>
        <end position="136"/>
    </location>
</feature>
<dbReference type="AlphaFoldDB" id="A0AAU9KK77"/>
<dbReference type="PANTHER" id="PTHR13355:SF22">
    <property type="entry name" value="SLL0786 PROTEIN"/>
    <property type="match status" value="1"/>
</dbReference>
<keyword evidence="4" id="KW-1185">Reference proteome</keyword>
<evidence type="ECO:0000313" key="4">
    <source>
        <dbReference type="Proteomes" id="UP001158986"/>
    </source>
</evidence>
<evidence type="ECO:0000313" key="5">
    <source>
        <dbReference type="Proteomes" id="UP001160483"/>
    </source>
</evidence>
<name>A0AAU9KK77_9STRA</name>
<proteinExistence type="predicted"/>
<dbReference type="Proteomes" id="UP001160483">
    <property type="component" value="Unassembled WGS sequence"/>
</dbReference>
<comment type="caution">
    <text evidence="2">The sequence shown here is derived from an EMBL/GenBank/DDBJ whole genome shotgun (WGS) entry which is preliminary data.</text>
</comment>
<dbReference type="InterPro" id="IPR000182">
    <property type="entry name" value="GNAT_dom"/>
</dbReference>
<sequence length="138" mass="15900">MQQAMDLRQEVFINEQGIRKAAEMEDPRDKPSTIHFLGKHSETGKYVAVARCLLDDINCKAKFGRVAVLAEFRGKRFGAQLMYAIEAHVRDRVDMFALSSQYDRKGFYEKCGYSCMSNEIYLEEGIKHCYMVKLATKN</sequence>
<accession>A0AAU9KK77</accession>
<dbReference type="GO" id="GO:0008080">
    <property type="term" value="F:N-acetyltransferase activity"/>
    <property type="evidence" value="ECO:0007669"/>
    <property type="project" value="TreeGrafter"/>
</dbReference>
<evidence type="ECO:0000259" key="1">
    <source>
        <dbReference type="PROSITE" id="PS51186"/>
    </source>
</evidence>
<dbReference type="SUPFAM" id="SSF55729">
    <property type="entry name" value="Acyl-CoA N-acyltransferases (Nat)"/>
    <property type="match status" value="1"/>
</dbReference>
<dbReference type="EMBL" id="CAKLCB010000010">
    <property type="protein sequence ID" value="CAH0513382.1"/>
    <property type="molecule type" value="Genomic_DNA"/>
</dbReference>